<keyword evidence="2" id="KW-0813">Transport</keyword>
<feature type="region of interest" description="Disordered" evidence="10">
    <location>
        <begin position="272"/>
        <end position="312"/>
    </location>
</feature>
<dbReference type="InterPro" id="IPR051535">
    <property type="entry name" value="Siderophore_ABC-ATPase"/>
</dbReference>
<dbReference type="KEGG" id="ajg:KKR91_15265"/>
<evidence type="ECO:0000256" key="8">
    <source>
        <dbReference type="ARBA" id="ARBA00023065"/>
    </source>
</evidence>
<keyword evidence="13" id="KW-1185">Reference proteome</keyword>
<evidence type="ECO:0000313" key="12">
    <source>
        <dbReference type="EMBL" id="QWC09800.1"/>
    </source>
</evidence>
<accession>A0A975QZF0</accession>
<keyword evidence="5" id="KW-0547">Nucleotide-binding</keyword>
<dbReference type="EMBL" id="CP076022">
    <property type="protein sequence ID" value="QWC09800.1"/>
    <property type="molecule type" value="Genomic_DNA"/>
</dbReference>
<evidence type="ECO:0000256" key="10">
    <source>
        <dbReference type="SAM" id="MobiDB-lite"/>
    </source>
</evidence>
<evidence type="ECO:0000256" key="6">
    <source>
        <dbReference type="ARBA" id="ARBA00022840"/>
    </source>
</evidence>
<dbReference type="PROSITE" id="PS00211">
    <property type="entry name" value="ABC_TRANSPORTER_1"/>
    <property type="match status" value="1"/>
</dbReference>
<dbReference type="AlphaFoldDB" id="A0A975QZF0"/>
<dbReference type="InterPro" id="IPR003439">
    <property type="entry name" value="ABC_transporter-like_ATP-bd"/>
</dbReference>
<dbReference type="GO" id="GO:0016887">
    <property type="term" value="F:ATP hydrolysis activity"/>
    <property type="evidence" value="ECO:0007669"/>
    <property type="project" value="InterPro"/>
</dbReference>
<keyword evidence="6 12" id="KW-0067">ATP-binding</keyword>
<evidence type="ECO:0000256" key="1">
    <source>
        <dbReference type="ARBA" id="ARBA00004202"/>
    </source>
</evidence>
<keyword evidence="7" id="KW-0408">Iron</keyword>
<gene>
    <name evidence="12" type="ORF">KKR91_15265</name>
</gene>
<evidence type="ECO:0000259" key="11">
    <source>
        <dbReference type="PROSITE" id="PS50893"/>
    </source>
</evidence>
<evidence type="ECO:0000313" key="13">
    <source>
        <dbReference type="Proteomes" id="UP000676885"/>
    </source>
</evidence>
<organism evidence="12 13">
    <name type="scientific">Arthrobacter jiangjiafuii</name>
    <dbReference type="NCBI Taxonomy" id="2817475"/>
    <lineage>
        <taxon>Bacteria</taxon>
        <taxon>Bacillati</taxon>
        <taxon>Actinomycetota</taxon>
        <taxon>Actinomycetes</taxon>
        <taxon>Micrococcales</taxon>
        <taxon>Micrococcaceae</taxon>
        <taxon>Arthrobacter</taxon>
    </lineage>
</organism>
<dbReference type="PROSITE" id="PS50893">
    <property type="entry name" value="ABC_TRANSPORTER_2"/>
    <property type="match status" value="1"/>
</dbReference>
<evidence type="ECO:0000256" key="2">
    <source>
        <dbReference type="ARBA" id="ARBA00022448"/>
    </source>
</evidence>
<dbReference type="GO" id="GO:0006826">
    <property type="term" value="P:iron ion transport"/>
    <property type="evidence" value="ECO:0007669"/>
    <property type="project" value="UniProtKB-KW"/>
</dbReference>
<evidence type="ECO:0000256" key="9">
    <source>
        <dbReference type="ARBA" id="ARBA00023136"/>
    </source>
</evidence>
<keyword evidence="8" id="KW-0406">Ion transport</keyword>
<evidence type="ECO:0000256" key="7">
    <source>
        <dbReference type="ARBA" id="ARBA00023004"/>
    </source>
</evidence>
<dbReference type="PANTHER" id="PTHR42771">
    <property type="entry name" value="IRON(3+)-HYDROXAMATE IMPORT ATP-BINDING PROTEIN FHUC"/>
    <property type="match status" value="1"/>
</dbReference>
<dbReference type="RefSeq" id="WP_210227552.1">
    <property type="nucleotide sequence ID" value="NZ_CP076022.1"/>
</dbReference>
<dbReference type="CDD" id="cd03214">
    <property type="entry name" value="ABC_Iron-Siderophores_B12_Hemin"/>
    <property type="match status" value="1"/>
</dbReference>
<dbReference type="GO" id="GO:0005524">
    <property type="term" value="F:ATP binding"/>
    <property type="evidence" value="ECO:0007669"/>
    <property type="project" value="UniProtKB-KW"/>
</dbReference>
<feature type="compositionally biased region" description="Basic and acidic residues" evidence="10">
    <location>
        <begin position="296"/>
        <end position="312"/>
    </location>
</feature>
<protein>
    <submittedName>
        <fullName evidence="12">ABC transporter ATP-binding protein</fullName>
    </submittedName>
</protein>
<dbReference type="InterPro" id="IPR003593">
    <property type="entry name" value="AAA+_ATPase"/>
</dbReference>
<dbReference type="InterPro" id="IPR027417">
    <property type="entry name" value="P-loop_NTPase"/>
</dbReference>
<comment type="subcellular location">
    <subcellularLocation>
        <location evidence="1">Cell membrane</location>
        <topology evidence="1">Peripheral membrane protein</topology>
    </subcellularLocation>
</comment>
<dbReference type="GO" id="GO:0005886">
    <property type="term" value="C:plasma membrane"/>
    <property type="evidence" value="ECO:0007669"/>
    <property type="project" value="UniProtKB-SubCell"/>
</dbReference>
<dbReference type="SUPFAM" id="SSF52540">
    <property type="entry name" value="P-loop containing nucleoside triphosphate hydrolases"/>
    <property type="match status" value="1"/>
</dbReference>
<sequence length="312" mass="32884">MGNPKNSQTPEAPQTPQSLSAQDLVLSYGERIVVDGLSVTLPAGKITMIVGANACGKSTLLRGLSRLLKPAGGTVLLGGSDIRSKPAREVARTLGLLPQTPTAPDGITVADLVGRGRYPHQGWFRQWTPADDDAVAAALEATGTLELAERNVDELSGGQRQRVWIAMALAQETEILLLDEPTTFLDVTHQIEVLDLVTDLNRRAGTTVAIVLHDLNLAARYADHLIAMKGGAITAQGAPADVVTEDLVQDVFGLVSRVITDPVSGTPMVVPLGRHHGSAPKPAAPPAPGGYLPNPHEIRSARNTDTRLEAAS</sequence>
<feature type="domain" description="ABC transporter" evidence="11">
    <location>
        <begin position="19"/>
        <end position="255"/>
    </location>
</feature>
<keyword evidence="3" id="KW-1003">Cell membrane</keyword>
<keyword evidence="4" id="KW-0410">Iron transport</keyword>
<evidence type="ECO:0000256" key="4">
    <source>
        <dbReference type="ARBA" id="ARBA00022496"/>
    </source>
</evidence>
<dbReference type="Gene3D" id="3.40.50.300">
    <property type="entry name" value="P-loop containing nucleotide triphosphate hydrolases"/>
    <property type="match status" value="1"/>
</dbReference>
<dbReference type="Proteomes" id="UP000676885">
    <property type="component" value="Chromosome"/>
</dbReference>
<proteinExistence type="predicted"/>
<dbReference type="SMART" id="SM00382">
    <property type="entry name" value="AAA"/>
    <property type="match status" value="1"/>
</dbReference>
<name>A0A975QZF0_9MICC</name>
<dbReference type="Pfam" id="PF00005">
    <property type="entry name" value="ABC_tran"/>
    <property type="match status" value="1"/>
</dbReference>
<reference evidence="12 13" key="1">
    <citation type="submission" date="2021-05" db="EMBL/GenBank/DDBJ databases">
        <title>Novel species in genus Arthrobacter.</title>
        <authorList>
            <person name="Zhang G."/>
        </authorList>
    </citation>
    <scope>NUCLEOTIDE SEQUENCE [LARGE SCALE GENOMIC DNA]</scope>
    <source>
        <strain evidence="13">zg-ZUI227</strain>
    </source>
</reference>
<dbReference type="InterPro" id="IPR017871">
    <property type="entry name" value="ABC_transporter-like_CS"/>
</dbReference>
<evidence type="ECO:0000256" key="3">
    <source>
        <dbReference type="ARBA" id="ARBA00022475"/>
    </source>
</evidence>
<evidence type="ECO:0000256" key="5">
    <source>
        <dbReference type="ARBA" id="ARBA00022741"/>
    </source>
</evidence>
<dbReference type="FunFam" id="3.40.50.300:FF:000134">
    <property type="entry name" value="Iron-enterobactin ABC transporter ATP-binding protein"/>
    <property type="match status" value="1"/>
</dbReference>
<dbReference type="PANTHER" id="PTHR42771:SF2">
    <property type="entry name" value="IRON(3+)-HYDROXAMATE IMPORT ATP-BINDING PROTEIN FHUC"/>
    <property type="match status" value="1"/>
</dbReference>
<keyword evidence="9" id="KW-0472">Membrane</keyword>